<name>A0AAE1EG84_PETCI</name>
<proteinExistence type="predicted"/>
<keyword evidence="2" id="KW-1185">Reference proteome</keyword>
<comment type="caution">
    <text evidence="1">The sequence shown here is derived from an EMBL/GenBank/DDBJ whole genome shotgun (WGS) entry which is preliminary data.</text>
</comment>
<dbReference type="EMBL" id="JAWQEG010008610">
    <property type="protein sequence ID" value="KAK3849973.1"/>
    <property type="molecule type" value="Genomic_DNA"/>
</dbReference>
<dbReference type="Proteomes" id="UP001286313">
    <property type="component" value="Unassembled WGS sequence"/>
</dbReference>
<evidence type="ECO:0000313" key="2">
    <source>
        <dbReference type="Proteomes" id="UP001286313"/>
    </source>
</evidence>
<gene>
    <name evidence="1" type="ORF">Pcinc_043296</name>
</gene>
<organism evidence="1 2">
    <name type="scientific">Petrolisthes cinctipes</name>
    <name type="common">Flat porcelain crab</name>
    <dbReference type="NCBI Taxonomy" id="88211"/>
    <lineage>
        <taxon>Eukaryota</taxon>
        <taxon>Metazoa</taxon>
        <taxon>Ecdysozoa</taxon>
        <taxon>Arthropoda</taxon>
        <taxon>Crustacea</taxon>
        <taxon>Multicrustacea</taxon>
        <taxon>Malacostraca</taxon>
        <taxon>Eumalacostraca</taxon>
        <taxon>Eucarida</taxon>
        <taxon>Decapoda</taxon>
        <taxon>Pleocyemata</taxon>
        <taxon>Anomura</taxon>
        <taxon>Galatheoidea</taxon>
        <taxon>Porcellanidae</taxon>
        <taxon>Petrolisthes</taxon>
    </lineage>
</organism>
<sequence>MGRSGGNQRFVLCQKVSFSRSSEVRVVPLSLEGDALIPLFLSDAEFVDVGGEGVKGGQQVRLGLEAVFVSNVTSAMDGPVTKQEPEGHRNNK</sequence>
<protein>
    <submittedName>
        <fullName evidence="1">Uncharacterized protein</fullName>
    </submittedName>
</protein>
<evidence type="ECO:0000313" key="1">
    <source>
        <dbReference type="EMBL" id="KAK3849973.1"/>
    </source>
</evidence>
<accession>A0AAE1EG84</accession>
<dbReference type="AlphaFoldDB" id="A0AAE1EG84"/>
<reference evidence="1" key="1">
    <citation type="submission" date="2023-10" db="EMBL/GenBank/DDBJ databases">
        <title>Genome assemblies of two species of porcelain crab, Petrolisthes cinctipes and Petrolisthes manimaculis (Anomura: Porcellanidae).</title>
        <authorList>
            <person name="Angst P."/>
        </authorList>
    </citation>
    <scope>NUCLEOTIDE SEQUENCE</scope>
    <source>
        <strain evidence="1">PB745_01</strain>
        <tissue evidence="1">Gill</tissue>
    </source>
</reference>